<sequence>SSKLTAIPNHTPNDKLDTLEYLYEEKQPSMEIIKVKKEKQSASPAFTEKNRQRAKLRSSQKNANVEEPTTATTLELTVSQDYTNMPKDKDDVGEYLSEEKELSCEIIEVKEAKHTPSQASSQVNRQRAKLRSSQKNTDHDEQTTTPITTEAHEPSDSHQYQQPEDSEDPPEENKPKYKGCGSLPKLKDPETNEVTSKTRFPANSMKSKLSAKMGKFEGKPPTTSLFEDDVS</sequence>
<evidence type="ECO:0000256" key="1">
    <source>
        <dbReference type="SAM" id="MobiDB-lite"/>
    </source>
</evidence>
<proteinExistence type="predicted"/>
<reference evidence="2" key="1">
    <citation type="journal article" date="2019" name="Sci. Rep.">
        <title>Draft genome of Tanacetum cinerariifolium, the natural source of mosquito coil.</title>
        <authorList>
            <person name="Yamashiro T."/>
            <person name="Shiraishi A."/>
            <person name="Satake H."/>
            <person name="Nakayama K."/>
        </authorList>
    </citation>
    <scope>NUCLEOTIDE SEQUENCE</scope>
</reference>
<gene>
    <name evidence="2" type="ORF">Tci_874412</name>
</gene>
<comment type="caution">
    <text evidence="2">The sequence shown here is derived from an EMBL/GenBank/DDBJ whole genome shotgun (WGS) entry which is preliminary data.</text>
</comment>
<accession>A0A699SZ45</accession>
<feature type="compositionally biased region" description="Basic and acidic residues" evidence="1">
    <location>
        <begin position="86"/>
        <end position="114"/>
    </location>
</feature>
<dbReference type="AlphaFoldDB" id="A0A699SZ45"/>
<feature type="non-terminal residue" evidence="2">
    <location>
        <position position="1"/>
    </location>
</feature>
<feature type="compositionally biased region" description="Polar residues" evidence="1">
    <location>
        <begin position="115"/>
        <end position="125"/>
    </location>
</feature>
<name>A0A699SZ45_TANCI</name>
<feature type="compositionally biased region" description="Low complexity" evidence="1">
    <location>
        <begin position="66"/>
        <end position="77"/>
    </location>
</feature>
<protein>
    <submittedName>
        <fullName evidence="2">Uncharacterized protein</fullName>
    </submittedName>
</protein>
<feature type="non-terminal residue" evidence="2">
    <location>
        <position position="231"/>
    </location>
</feature>
<organism evidence="2">
    <name type="scientific">Tanacetum cinerariifolium</name>
    <name type="common">Dalmatian daisy</name>
    <name type="synonym">Chrysanthemum cinerariifolium</name>
    <dbReference type="NCBI Taxonomy" id="118510"/>
    <lineage>
        <taxon>Eukaryota</taxon>
        <taxon>Viridiplantae</taxon>
        <taxon>Streptophyta</taxon>
        <taxon>Embryophyta</taxon>
        <taxon>Tracheophyta</taxon>
        <taxon>Spermatophyta</taxon>
        <taxon>Magnoliopsida</taxon>
        <taxon>eudicotyledons</taxon>
        <taxon>Gunneridae</taxon>
        <taxon>Pentapetalae</taxon>
        <taxon>asterids</taxon>
        <taxon>campanulids</taxon>
        <taxon>Asterales</taxon>
        <taxon>Asteraceae</taxon>
        <taxon>Asteroideae</taxon>
        <taxon>Anthemideae</taxon>
        <taxon>Anthemidinae</taxon>
        <taxon>Tanacetum</taxon>
    </lineage>
</organism>
<dbReference type="EMBL" id="BKCJ011198098">
    <property type="protein sequence ID" value="GFD02443.1"/>
    <property type="molecule type" value="Genomic_DNA"/>
</dbReference>
<feature type="region of interest" description="Disordered" evidence="1">
    <location>
        <begin position="35"/>
        <end position="231"/>
    </location>
</feature>
<evidence type="ECO:0000313" key="2">
    <source>
        <dbReference type="EMBL" id="GFD02443.1"/>
    </source>
</evidence>